<accession>A0A1B4PZS6</accession>
<evidence type="ECO:0000313" key="3">
    <source>
        <dbReference type="Proteomes" id="UP000094776"/>
    </source>
</evidence>
<dbReference type="AlphaFoldDB" id="A0A1B4PZS6"/>
<dbReference type="EMBL" id="CP013444">
    <property type="protein sequence ID" value="AOK19432.1"/>
    <property type="molecule type" value="Genomic_DNA"/>
</dbReference>
<organism evidence="2 3">
    <name type="scientific">Burkholderia cepacia</name>
    <name type="common">Pseudomonas cepacia</name>
    <dbReference type="NCBI Taxonomy" id="292"/>
    <lineage>
        <taxon>Bacteria</taxon>
        <taxon>Pseudomonadati</taxon>
        <taxon>Pseudomonadota</taxon>
        <taxon>Betaproteobacteria</taxon>
        <taxon>Burkholderiales</taxon>
        <taxon>Burkholderiaceae</taxon>
        <taxon>Burkholderia</taxon>
        <taxon>Burkholderia cepacia complex</taxon>
    </lineage>
</organism>
<protein>
    <submittedName>
        <fullName evidence="2">Uncharacterized protein</fullName>
    </submittedName>
</protein>
<proteinExistence type="predicted"/>
<reference evidence="2 3" key="1">
    <citation type="submission" date="2015-12" db="EMBL/GenBank/DDBJ databases">
        <title>Diversity of Burkholderia near neighbor genomes.</title>
        <authorList>
            <person name="Sahl J."/>
            <person name="Wagner D."/>
            <person name="Keim P."/>
        </authorList>
    </citation>
    <scope>NUCLEOTIDE SEQUENCE [LARGE SCALE GENOMIC DNA]</scope>
    <source>
        <strain evidence="2 3">MSMB1184WGS</strain>
    </source>
</reference>
<name>A0A1B4PZS6_BURCE</name>
<evidence type="ECO:0000256" key="1">
    <source>
        <dbReference type="SAM" id="MobiDB-lite"/>
    </source>
</evidence>
<sequence>MRTSEKKIKQFEASLHKAENAGTLSNEEFKKLAMQHAKSSNNSPFLSGTPAYTVGENSQETYAKASLARDQPAVFSILHTNRALPNPANGREHELLLPVAEQRREVAGTFTMEPKGGKTYVDTSGDQPVTYHGDEAQQKFESAAGRLNTQ</sequence>
<feature type="region of interest" description="Disordered" evidence="1">
    <location>
        <begin position="109"/>
        <end position="150"/>
    </location>
</feature>
<evidence type="ECO:0000313" key="2">
    <source>
        <dbReference type="EMBL" id="AOK19432.1"/>
    </source>
</evidence>
<gene>
    <name evidence="2" type="ORF">WT26_26365</name>
</gene>
<dbReference type="Proteomes" id="UP000094776">
    <property type="component" value="Chromosome 2"/>
</dbReference>